<evidence type="ECO:0000256" key="1">
    <source>
        <dbReference type="SAM" id="Phobius"/>
    </source>
</evidence>
<feature type="transmembrane region" description="Helical" evidence="1">
    <location>
        <begin position="327"/>
        <end position="344"/>
    </location>
</feature>
<feature type="transmembrane region" description="Helical" evidence="1">
    <location>
        <begin position="101"/>
        <end position="119"/>
    </location>
</feature>
<keyword evidence="1" id="KW-0812">Transmembrane</keyword>
<gene>
    <name evidence="2" type="ORF">GTI89_13070</name>
</gene>
<feature type="transmembrane region" description="Helical" evidence="1">
    <location>
        <begin position="6"/>
        <end position="23"/>
    </location>
</feature>
<proteinExistence type="predicted"/>
<reference evidence="2 3" key="1">
    <citation type="submission" date="2019-04" db="EMBL/GenBank/DDBJ databases">
        <title>Step-wise assembly of the neonatal virome modulated by breast feeding.</title>
        <authorList>
            <person name="Liang G."/>
            <person name="Bushman F."/>
        </authorList>
    </citation>
    <scope>NUCLEOTIDE SEQUENCE [LARGE SCALE GENOMIC DNA]</scope>
    <source>
        <strain evidence="2 3">E3404</strain>
    </source>
</reference>
<comment type="caution">
    <text evidence="2">The sequence shown here is derived from an EMBL/GenBank/DDBJ whole genome shotgun (WGS) entry which is preliminary data.</text>
</comment>
<evidence type="ECO:0008006" key="4">
    <source>
        <dbReference type="Google" id="ProtNLM"/>
    </source>
</evidence>
<feature type="transmembrane region" description="Helical" evidence="1">
    <location>
        <begin position="275"/>
        <end position="293"/>
    </location>
</feature>
<keyword evidence="1" id="KW-0472">Membrane</keyword>
<dbReference type="RefSeq" id="WP_148408027.1">
    <property type="nucleotide sequence ID" value="NZ_BTSN01000001.1"/>
</dbReference>
<feature type="transmembrane region" description="Helical" evidence="1">
    <location>
        <begin position="35"/>
        <end position="53"/>
    </location>
</feature>
<feature type="transmembrane region" description="Helical" evidence="1">
    <location>
        <begin position="170"/>
        <end position="193"/>
    </location>
</feature>
<dbReference type="Pfam" id="PF14897">
    <property type="entry name" value="EpsG"/>
    <property type="match status" value="1"/>
</dbReference>
<feature type="transmembrane region" description="Helical" evidence="1">
    <location>
        <begin position="299"/>
        <end position="315"/>
    </location>
</feature>
<dbReference type="InterPro" id="IPR049458">
    <property type="entry name" value="EpsG-like"/>
</dbReference>
<protein>
    <recommendedName>
        <fullName evidence="4">EpsG family protein</fullName>
    </recommendedName>
</protein>
<feature type="transmembrane region" description="Helical" evidence="1">
    <location>
        <begin position="244"/>
        <end position="263"/>
    </location>
</feature>
<accession>A0A6I4XFZ3</accession>
<organism evidence="2 3">
    <name type="scientific">Enterococcus gallinarum</name>
    <dbReference type="NCBI Taxonomy" id="1353"/>
    <lineage>
        <taxon>Bacteria</taxon>
        <taxon>Bacillati</taxon>
        <taxon>Bacillota</taxon>
        <taxon>Bacilli</taxon>
        <taxon>Lactobacillales</taxon>
        <taxon>Enterococcaceae</taxon>
        <taxon>Enterococcus</taxon>
    </lineage>
</organism>
<evidence type="ECO:0000313" key="3">
    <source>
        <dbReference type="Proteomes" id="UP000439965"/>
    </source>
</evidence>
<keyword evidence="1" id="KW-1133">Transmembrane helix</keyword>
<feature type="transmembrane region" description="Helical" evidence="1">
    <location>
        <begin position="200"/>
        <end position="224"/>
    </location>
</feature>
<dbReference type="Proteomes" id="UP000439965">
    <property type="component" value="Unassembled WGS sequence"/>
</dbReference>
<evidence type="ECO:0000313" key="2">
    <source>
        <dbReference type="EMBL" id="MXS26984.1"/>
    </source>
</evidence>
<sequence length="362" mass="42214">MTPYILLCICFFTGSIINSLRFGNEVRIAHYFKTYIVFFMFYLPLVIVSGFRYKVGTDYNTYENIFYQIINGNNDLKSLNIEWGYYILNKIGMFLFENPQIIFLLSTIIIITFYTLGIIRRSNDIIFSFWTFLGLGMFFNSMNGLRQFIAISIIFYAYSFLEKDKFRSFILLGLVACLFHTTAIIPLFAGFVIKFLPNRIFFISSGVISFIALVSSNIITNILYKYGIYTFYLNNSQSFMNGGLSYFNILLALIAITMTLFFYKNLGEEKEIFIRFKLIWIGFLLVTCFSNFGDLAVRIAFYFTSTYIVLFANLVNKIHDKKISSIIKFICYGLFLFITFYLLINNNNTGLKLLPFSFRSVF</sequence>
<dbReference type="EMBL" id="WVTI01000013">
    <property type="protein sequence ID" value="MXS26984.1"/>
    <property type="molecule type" value="Genomic_DNA"/>
</dbReference>
<feature type="transmembrane region" description="Helical" evidence="1">
    <location>
        <begin position="131"/>
        <end position="158"/>
    </location>
</feature>
<dbReference type="AlphaFoldDB" id="A0A6I4XFZ3"/>
<name>A0A6I4XFZ3_ENTGA</name>